<evidence type="ECO:0000313" key="4">
    <source>
        <dbReference type="Proteomes" id="UP001221366"/>
    </source>
</evidence>
<proteinExistence type="predicted"/>
<gene>
    <name evidence="3" type="ORF">PY092_00645</name>
</gene>
<dbReference type="RefSeq" id="WP_275613928.1">
    <property type="nucleotide sequence ID" value="NZ_JARFVB010000001.1"/>
</dbReference>
<protein>
    <submittedName>
        <fullName evidence="3">Collagen-like protein</fullName>
    </submittedName>
</protein>
<dbReference type="EMBL" id="JARFVB010000001">
    <property type="protein sequence ID" value="MDF0714640.1"/>
    <property type="molecule type" value="Genomic_DNA"/>
</dbReference>
<reference evidence="3 4" key="1">
    <citation type="submission" date="2023-03" db="EMBL/GenBank/DDBJ databases">
        <title>Muricauda XX sp. nov. and Muricauda XXX sp. nov., two novel species isolated from Okinawa Trough.</title>
        <authorList>
            <person name="Cao W."/>
            <person name="Deng X."/>
        </authorList>
    </citation>
    <scope>NUCLEOTIDE SEQUENCE [LARGE SCALE GENOMIC DNA]</scope>
    <source>
        <strain evidence="3 4">334s03</strain>
    </source>
</reference>
<feature type="region of interest" description="Disordered" evidence="1">
    <location>
        <begin position="24"/>
        <end position="47"/>
    </location>
</feature>
<comment type="caution">
    <text evidence="3">The sequence shown here is derived from an EMBL/GenBank/DDBJ whole genome shotgun (WGS) entry which is preliminary data.</text>
</comment>
<sequence length="241" mass="25681">MKNLKLFSMAILAMAITLASCSGSDGEQGIPGEDGTDGINGVDGADGNDGADGADGISCWDLNGNGVGDITVDENNEDINLDGVVDALDCQGASGQNGQNGNANVEKIDFLITDFAGTDFTVNLGLSQEEMNSYAFLYYLEVNNGFDDLWYSVPGPLGNNTRYSRVYANENNADVNVFFYNTSDDSAWDVPQGTFTQFRVVSIEFSSQGNKSAQESVISELKDAGIDTSDYYAVAAYFGLE</sequence>
<evidence type="ECO:0000256" key="1">
    <source>
        <dbReference type="SAM" id="MobiDB-lite"/>
    </source>
</evidence>
<feature type="chain" id="PRO_5045210408" evidence="2">
    <location>
        <begin position="20"/>
        <end position="241"/>
    </location>
</feature>
<evidence type="ECO:0000256" key="2">
    <source>
        <dbReference type="SAM" id="SignalP"/>
    </source>
</evidence>
<accession>A0ABT5XU11</accession>
<keyword evidence="4" id="KW-1185">Reference proteome</keyword>
<name>A0ABT5XU11_9FLAO</name>
<dbReference type="Proteomes" id="UP001221366">
    <property type="component" value="Unassembled WGS sequence"/>
</dbReference>
<dbReference type="PROSITE" id="PS51257">
    <property type="entry name" value="PROKAR_LIPOPROTEIN"/>
    <property type="match status" value="1"/>
</dbReference>
<keyword evidence="2" id="KW-0732">Signal</keyword>
<feature type="signal peptide" evidence="2">
    <location>
        <begin position="1"/>
        <end position="19"/>
    </location>
</feature>
<organism evidence="3 4">
    <name type="scientific">Flagellimonas yonaguniensis</name>
    <dbReference type="NCBI Taxonomy" id="3031325"/>
    <lineage>
        <taxon>Bacteria</taxon>
        <taxon>Pseudomonadati</taxon>
        <taxon>Bacteroidota</taxon>
        <taxon>Flavobacteriia</taxon>
        <taxon>Flavobacteriales</taxon>
        <taxon>Flavobacteriaceae</taxon>
        <taxon>Flagellimonas</taxon>
    </lineage>
</organism>
<evidence type="ECO:0000313" key="3">
    <source>
        <dbReference type="EMBL" id="MDF0714640.1"/>
    </source>
</evidence>